<sequence>MCNHDLTPLHMFLRSLHAFNVQPVPRLPEEHPMRKPRVRRATVAAATVVGLAAVVSTGCGSDSGSGSGSDGGVTTLTFAASTFGDPGRGPQLQEWIDEFNASQDEIRVEAASVPYPTFGQTVLTQMGGGEGPDLVRFDMPEFEAASDAGLIAPLDDLIDVSEYDLLEQPDQFMVHDDVRHGIIFEASNYAMFYNADLIPEPPTTYDAFFETAQALTSGDVFGLAFRQTEAEEAGVWQDIFNYVYGFGGAWSDGENLTINSPENLEGLQAYKDLYDANVIPRGADAATFRRMFAEGKVAMELNNGGYATHLRAESPDLNFNVAPIPFPERSQGAILAPIVINEASSAKDEAATFIQWALEPENQVSLQEILGASSVATATERTPESLQELPFLPTFDELTDSSLPQIVLGFEAQTPDIRKIVVQNVIAALQGTVDLQTALDTAQEQATELVG</sequence>
<dbReference type="EMBL" id="SMLB01000002">
    <property type="protein sequence ID" value="TDD72657.1"/>
    <property type="molecule type" value="Genomic_DNA"/>
</dbReference>
<reference evidence="1 2" key="1">
    <citation type="submission" date="2019-02" db="EMBL/GenBank/DDBJ databases">
        <title>Draft genome sequences of novel Actinobacteria.</title>
        <authorList>
            <person name="Sahin N."/>
            <person name="Ay H."/>
            <person name="Saygin H."/>
        </authorList>
    </citation>
    <scope>NUCLEOTIDE SEQUENCE [LARGE SCALE GENOMIC DNA]</scope>
    <source>
        <strain evidence="1 2">8K307</strain>
    </source>
</reference>
<dbReference type="PANTHER" id="PTHR43649:SF12">
    <property type="entry name" value="DIACETYLCHITOBIOSE BINDING PROTEIN DASA"/>
    <property type="match status" value="1"/>
</dbReference>
<dbReference type="AlphaFoldDB" id="A0A4V2YT95"/>
<dbReference type="CDD" id="cd13585">
    <property type="entry name" value="PBP2_TMBP_like"/>
    <property type="match status" value="1"/>
</dbReference>
<proteinExistence type="predicted"/>
<dbReference type="SUPFAM" id="SSF53850">
    <property type="entry name" value="Periplasmic binding protein-like II"/>
    <property type="match status" value="1"/>
</dbReference>
<dbReference type="InterPro" id="IPR050490">
    <property type="entry name" value="Bact_solute-bd_prot1"/>
</dbReference>
<organism evidence="1 2">
    <name type="scientific">Jiangella aurantiaca</name>
    <dbReference type="NCBI Taxonomy" id="2530373"/>
    <lineage>
        <taxon>Bacteria</taxon>
        <taxon>Bacillati</taxon>
        <taxon>Actinomycetota</taxon>
        <taxon>Actinomycetes</taxon>
        <taxon>Jiangellales</taxon>
        <taxon>Jiangellaceae</taxon>
        <taxon>Jiangella</taxon>
    </lineage>
</organism>
<dbReference type="Proteomes" id="UP000295217">
    <property type="component" value="Unassembled WGS sequence"/>
</dbReference>
<dbReference type="Pfam" id="PF13416">
    <property type="entry name" value="SBP_bac_8"/>
    <property type="match status" value="1"/>
</dbReference>
<dbReference type="InterPro" id="IPR006059">
    <property type="entry name" value="SBP"/>
</dbReference>
<evidence type="ECO:0000313" key="1">
    <source>
        <dbReference type="EMBL" id="TDD72657.1"/>
    </source>
</evidence>
<accession>A0A4V2YT95</accession>
<dbReference type="OrthoDB" id="2509690at2"/>
<name>A0A4V2YT95_9ACTN</name>
<evidence type="ECO:0000313" key="2">
    <source>
        <dbReference type="Proteomes" id="UP000295217"/>
    </source>
</evidence>
<dbReference type="Gene3D" id="3.40.190.10">
    <property type="entry name" value="Periplasmic binding protein-like II"/>
    <property type="match status" value="1"/>
</dbReference>
<protein>
    <submittedName>
        <fullName evidence="1">Sugar ABC transporter substrate-binding protein</fullName>
    </submittedName>
</protein>
<gene>
    <name evidence="1" type="ORF">E1262_02020</name>
</gene>
<keyword evidence="2" id="KW-1185">Reference proteome</keyword>
<dbReference type="PANTHER" id="PTHR43649">
    <property type="entry name" value="ARABINOSE-BINDING PROTEIN-RELATED"/>
    <property type="match status" value="1"/>
</dbReference>
<comment type="caution">
    <text evidence="1">The sequence shown here is derived from an EMBL/GenBank/DDBJ whole genome shotgun (WGS) entry which is preliminary data.</text>
</comment>